<keyword evidence="4" id="KW-0862">Zinc</keyword>
<evidence type="ECO:0000313" key="9">
    <source>
        <dbReference type="Proteomes" id="UP000215902"/>
    </source>
</evidence>
<evidence type="ECO:0000256" key="6">
    <source>
        <dbReference type="SAM" id="MobiDB-lite"/>
    </source>
</evidence>
<feature type="domain" description="C2H2-type" evidence="7">
    <location>
        <begin position="480"/>
        <end position="507"/>
    </location>
</feature>
<evidence type="ECO:0000313" key="8">
    <source>
        <dbReference type="EMBL" id="PAA79209.1"/>
    </source>
</evidence>
<keyword evidence="1" id="KW-0479">Metal-binding</keyword>
<dbReference type="GO" id="GO:0008270">
    <property type="term" value="F:zinc ion binding"/>
    <property type="evidence" value="ECO:0007669"/>
    <property type="project" value="UniProtKB-KW"/>
</dbReference>
<accession>A0A267G1Q5</accession>
<dbReference type="InterPro" id="IPR036236">
    <property type="entry name" value="Znf_C2H2_sf"/>
</dbReference>
<comment type="caution">
    <text evidence="8">The sequence shown here is derived from an EMBL/GenBank/DDBJ whole genome shotgun (WGS) entry which is preliminary data.</text>
</comment>
<dbReference type="PANTHER" id="PTHR24379">
    <property type="entry name" value="KRAB AND ZINC FINGER DOMAIN-CONTAINING"/>
    <property type="match status" value="1"/>
</dbReference>
<dbReference type="Pfam" id="PF25491">
    <property type="entry name" value="CCHC_BCL-11A"/>
    <property type="match status" value="1"/>
</dbReference>
<organism evidence="8 9">
    <name type="scientific">Macrostomum lignano</name>
    <dbReference type="NCBI Taxonomy" id="282301"/>
    <lineage>
        <taxon>Eukaryota</taxon>
        <taxon>Metazoa</taxon>
        <taxon>Spiralia</taxon>
        <taxon>Lophotrochozoa</taxon>
        <taxon>Platyhelminthes</taxon>
        <taxon>Rhabditophora</taxon>
        <taxon>Macrostomorpha</taxon>
        <taxon>Macrostomida</taxon>
        <taxon>Macrostomidae</taxon>
        <taxon>Macrostomum</taxon>
    </lineage>
</organism>
<dbReference type="InterPro" id="IPR013087">
    <property type="entry name" value="Znf_C2H2_type"/>
</dbReference>
<dbReference type="Pfam" id="PF00096">
    <property type="entry name" value="zf-C2H2"/>
    <property type="match status" value="1"/>
</dbReference>
<feature type="compositionally biased region" description="Pro residues" evidence="6">
    <location>
        <begin position="342"/>
        <end position="353"/>
    </location>
</feature>
<feature type="region of interest" description="Disordered" evidence="6">
    <location>
        <begin position="339"/>
        <end position="367"/>
    </location>
</feature>
<dbReference type="AlphaFoldDB" id="A0A267G1Q5"/>
<dbReference type="SMART" id="SM00355">
    <property type="entry name" value="ZnF_C2H2"/>
    <property type="match status" value="5"/>
</dbReference>
<feature type="compositionally biased region" description="Polar residues" evidence="6">
    <location>
        <begin position="425"/>
        <end position="443"/>
    </location>
</feature>
<dbReference type="EMBL" id="NIVC01000647">
    <property type="protein sequence ID" value="PAA79209.1"/>
    <property type="molecule type" value="Genomic_DNA"/>
</dbReference>
<dbReference type="Gene3D" id="3.30.160.60">
    <property type="entry name" value="Classic Zinc Finger"/>
    <property type="match status" value="3"/>
</dbReference>
<dbReference type="FunFam" id="3.30.160.60:FF:000446">
    <property type="entry name" value="Zinc finger protein"/>
    <property type="match status" value="1"/>
</dbReference>
<dbReference type="SUPFAM" id="SSF57667">
    <property type="entry name" value="beta-beta-alpha zinc fingers"/>
    <property type="match status" value="2"/>
</dbReference>
<dbReference type="STRING" id="282301.A0A267G1Q5"/>
<proteinExistence type="predicted"/>
<protein>
    <recommendedName>
        <fullName evidence="7">C2H2-type domain-containing protein</fullName>
    </recommendedName>
</protein>
<evidence type="ECO:0000256" key="3">
    <source>
        <dbReference type="ARBA" id="ARBA00022771"/>
    </source>
</evidence>
<dbReference type="InterPro" id="IPR057448">
    <property type="entry name" value="BCL-11A_Znf_CCHC"/>
</dbReference>
<feature type="region of interest" description="Disordered" evidence="6">
    <location>
        <begin position="204"/>
        <end position="226"/>
    </location>
</feature>
<evidence type="ECO:0000256" key="1">
    <source>
        <dbReference type="ARBA" id="ARBA00022723"/>
    </source>
</evidence>
<evidence type="ECO:0000259" key="7">
    <source>
        <dbReference type="PROSITE" id="PS50157"/>
    </source>
</evidence>
<keyword evidence="2" id="KW-0677">Repeat</keyword>
<dbReference type="FunFam" id="3.30.160.60:FF:000702">
    <property type="entry name" value="Transcription factor E4F1 isoform 1"/>
    <property type="match status" value="1"/>
</dbReference>
<keyword evidence="3 5" id="KW-0863">Zinc-finger</keyword>
<feature type="compositionally biased region" description="Low complexity" evidence="6">
    <location>
        <begin position="412"/>
        <end position="424"/>
    </location>
</feature>
<keyword evidence="9" id="KW-1185">Reference proteome</keyword>
<name>A0A267G1Q5_9PLAT</name>
<evidence type="ECO:0000256" key="4">
    <source>
        <dbReference type="ARBA" id="ARBA00022833"/>
    </source>
</evidence>
<dbReference type="PROSITE" id="PS00028">
    <property type="entry name" value="ZINC_FINGER_C2H2_1"/>
    <property type="match status" value="2"/>
</dbReference>
<feature type="region of interest" description="Disordered" evidence="6">
    <location>
        <begin position="412"/>
        <end position="444"/>
    </location>
</feature>
<dbReference type="Proteomes" id="UP000215902">
    <property type="component" value="Unassembled WGS sequence"/>
</dbReference>
<dbReference type="Pfam" id="PF13909">
    <property type="entry name" value="zf-H2C2_5"/>
    <property type="match status" value="1"/>
</dbReference>
<evidence type="ECO:0000256" key="5">
    <source>
        <dbReference type="PROSITE-ProRule" id="PRU00042"/>
    </source>
</evidence>
<evidence type="ECO:0000256" key="2">
    <source>
        <dbReference type="ARBA" id="ARBA00022737"/>
    </source>
</evidence>
<dbReference type="PANTHER" id="PTHR24379:SF121">
    <property type="entry name" value="C2H2-TYPE DOMAIN-CONTAINING PROTEIN"/>
    <property type="match status" value="1"/>
</dbReference>
<feature type="compositionally biased region" description="Low complexity" evidence="6">
    <location>
        <begin position="354"/>
        <end position="367"/>
    </location>
</feature>
<dbReference type="OrthoDB" id="8113227at2759"/>
<dbReference type="PROSITE" id="PS50157">
    <property type="entry name" value="ZINC_FINGER_C2H2_2"/>
    <property type="match status" value="2"/>
</dbReference>
<sequence>MPDYLSCGACHAEFEVVDFYLFLNHKVSNCNVGYSSTSVTESVLECSKCLRKFRTPWALLQHLQAEHCLSLARTLLLPGSGASSAPAPFSNGGRPRPLLDQNSLAEACTQTTRSCLKRQVCPYEEGLPDDCCLKASKEQRASDSGCCCMDSFGAGGCRGSCGSGGGGGGDNSDGKTAKRQSDCCLAVPKKRRILTAAAADASASARKSRSSVQQQQPPSAAAASADAPDADTDACCGLQPDCALLRPPVAKRSAECQTDFVVPLLDDLDVDMLLEDAGVDVPTSLVGDIDGAGAGVASIASIVDSSPSALDPISSTLRRPIAPAPSKAIQTVSRIVSQQPLLLPPPPPPPLPPQQEQQQQQQQQQQQVLLSEFYSSNTLAYQQQSCEQSEQLQAAKTNPISLSLNPIIISSSTSSSGIETSPSTRQPSALATYSRPSPSVDSRSATRDLRFKCSLCPRTFRQNIHLRKHVMSQHSHSKPHKCPSCDYTTVEKSHLTVHIRKHTGERPYSCRVCNYSTAQNCTLKAHYLRRHPGSVVHCNKCQLKFVTEHERDKHERSCSQYF</sequence>
<reference evidence="8 9" key="1">
    <citation type="submission" date="2017-06" db="EMBL/GenBank/DDBJ databases">
        <title>A platform for efficient transgenesis in Macrostomum lignano, a flatworm model organism for stem cell research.</title>
        <authorList>
            <person name="Berezikov E."/>
        </authorList>
    </citation>
    <scope>NUCLEOTIDE SEQUENCE [LARGE SCALE GENOMIC DNA]</scope>
    <source>
        <strain evidence="8">DV1</strain>
        <tissue evidence="8">Whole organism</tissue>
    </source>
</reference>
<gene>
    <name evidence="8" type="ORF">BOX15_Mlig032988g1</name>
</gene>
<feature type="domain" description="C2H2-type" evidence="7">
    <location>
        <begin position="451"/>
        <end position="479"/>
    </location>
</feature>